<dbReference type="EMBL" id="CP147247">
    <property type="protein sequence ID" value="WYJ90844.1"/>
    <property type="molecule type" value="Genomic_DNA"/>
</dbReference>
<dbReference type="OrthoDB" id="10009041at2"/>
<sequence length="121" mass="13433">MRKIVSLFLAVLLVGVLSGCTKSEKKSTDKTKETTSQTTQRSDSSTSEAQTSTTESITEVSTVDDARKLTPDKEASILRRELYEAGINSSEMSDAEIEEYAVKAKEENLDFITYIQEKVLK</sequence>
<feature type="compositionally biased region" description="Basic and acidic residues" evidence="1">
    <location>
        <begin position="22"/>
        <end position="33"/>
    </location>
</feature>
<evidence type="ECO:0000313" key="4">
    <source>
        <dbReference type="EMBL" id="WYJ90844.1"/>
    </source>
</evidence>
<gene>
    <name evidence="4" type="ORF">A5888_002612</name>
    <name evidence="3" type="ORF">A5888_004209</name>
</gene>
<reference evidence="4" key="3">
    <citation type="submission" date="2024-03" db="EMBL/GenBank/DDBJ databases">
        <title>The Genome Sequence of Enterococcus sp. DIV0242b.</title>
        <authorList>
            <consortium name="The Broad Institute Genomics Platform"/>
            <consortium name="The Broad Institute Microbial Omics Core"/>
            <consortium name="The Broad Institute Genomic Center for Infectious Diseases"/>
            <person name="Earl A."/>
            <person name="Manson A."/>
            <person name="Gilmore M."/>
            <person name="Schwartman J."/>
            <person name="Shea T."/>
            <person name="Abouelleil A."/>
            <person name="Cao P."/>
            <person name="Chapman S."/>
            <person name="Cusick C."/>
            <person name="Young S."/>
            <person name="Neafsey D."/>
            <person name="Nusbaum C."/>
            <person name="Birren B."/>
        </authorList>
    </citation>
    <scope>NUCLEOTIDE SEQUENCE</scope>
    <source>
        <strain evidence="4">9E7_DIV0242</strain>
    </source>
</reference>
<evidence type="ECO:0008006" key="6">
    <source>
        <dbReference type="Google" id="ProtNLM"/>
    </source>
</evidence>
<dbReference type="Proteomes" id="UP000195141">
    <property type="component" value="Chromosome"/>
</dbReference>
<keyword evidence="2" id="KW-0732">Signal</keyword>
<feature type="signal peptide" evidence="2">
    <location>
        <begin position="1"/>
        <end position="19"/>
    </location>
</feature>
<reference evidence="3" key="1">
    <citation type="submission" date="2017-05" db="EMBL/GenBank/DDBJ databases">
        <title>The Genome Sequence of Enterococcus sp. 9E7_DIV0242.</title>
        <authorList>
            <consortium name="The Broad Institute Genomics Platform"/>
            <consortium name="The Broad Institute Genomic Center for Infectious Diseases"/>
            <person name="Earl A."/>
            <person name="Manson A."/>
            <person name="Schwartman J."/>
            <person name="Gilmore M."/>
            <person name="Abouelleil A."/>
            <person name="Cao P."/>
            <person name="Chapman S."/>
            <person name="Cusick C."/>
            <person name="Shea T."/>
            <person name="Young S."/>
            <person name="Neafsey D."/>
            <person name="Nusbaum C."/>
            <person name="Birren B."/>
        </authorList>
    </citation>
    <scope>NUCLEOTIDE SEQUENCE [LARGE SCALE GENOMIC DNA]</scope>
    <source>
        <strain evidence="3">9E7_DIV0242</strain>
    </source>
</reference>
<dbReference type="RefSeq" id="WP_086351166.1">
    <property type="nucleotide sequence ID" value="NZ_CP147247.1"/>
</dbReference>
<feature type="compositionally biased region" description="Low complexity" evidence="1">
    <location>
        <begin position="34"/>
        <end position="63"/>
    </location>
</feature>
<name>A0A242JUZ8_9ENTE</name>
<dbReference type="AlphaFoldDB" id="A0A242JUZ8"/>
<feature type="region of interest" description="Disordered" evidence="1">
    <location>
        <begin position="21"/>
        <end position="68"/>
    </location>
</feature>
<reference evidence="4" key="2">
    <citation type="submission" date="2017-05" db="EMBL/GenBank/DDBJ databases">
        <authorList>
            <consortium name="The Broad Institute Genomics Platform"/>
            <consortium name="The Broad Institute Genomic Center for Infectious Diseases"/>
            <person name="Earl A."/>
            <person name="Manson A."/>
            <person name="Schwartman J."/>
            <person name="Gilmore M."/>
            <person name="Abouelleil A."/>
            <person name="Cao P."/>
            <person name="Chapman S."/>
            <person name="Cusick C."/>
            <person name="Shea T."/>
            <person name="Young S."/>
            <person name="Neafsey D."/>
            <person name="Nusbaum C."/>
            <person name="Birren B."/>
        </authorList>
    </citation>
    <scope>NUCLEOTIDE SEQUENCE</scope>
    <source>
        <strain evidence="4">9E7_DIV0242</strain>
    </source>
</reference>
<evidence type="ECO:0000256" key="1">
    <source>
        <dbReference type="SAM" id="MobiDB-lite"/>
    </source>
</evidence>
<accession>A0A242JUZ8</accession>
<keyword evidence="5" id="KW-1185">Reference proteome</keyword>
<evidence type="ECO:0000256" key="2">
    <source>
        <dbReference type="SAM" id="SignalP"/>
    </source>
</evidence>
<organism evidence="3">
    <name type="scientific">Candidatus Enterococcus clewellii</name>
    <dbReference type="NCBI Taxonomy" id="1834193"/>
    <lineage>
        <taxon>Bacteria</taxon>
        <taxon>Bacillati</taxon>
        <taxon>Bacillota</taxon>
        <taxon>Bacilli</taxon>
        <taxon>Lactobacillales</taxon>
        <taxon>Enterococcaceae</taxon>
        <taxon>Enterococcus</taxon>
    </lineage>
</organism>
<dbReference type="EMBL" id="NGMM01000023">
    <property type="protein sequence ID" value="OTP06724.1"/>
    <property type="molecule type" value="Genomic_DNA"/>
</dbReference>
<proteinExistence type="predicted"/>
<dbReference type="PROSITE" id="PS51257">
    <property type="entry name" value="PROKAR_LIPOPROTEIN"/>
    <property type="match status" value="1"/>
</dbReference>
<evidence type="ECO:0000313" key="5">
    <source>
        <dbReference type="Proteomes" id="UP000195141"/>
    </source>
</evidence>
<feature type="chain" id="PRO_5044064305" description="Lipoprotein" evidence="2">
    <location>
        <begin position="20"/>
        <end position="121"/>
    </location>
</feature>
<protein>
    <recommendedName>
        <fullName evidence="6">Lipoprotein</fullName>
    </recommendedName>
</protein>
<evidence type="ECO:0000313" key="3">
    <source>
        <dbReference type="EMBL" id="OTP06724.1"/>
    </source>
</evidence>